<name>A0A0F9RZZ4_9ZZZZ</name>
<evidence type="ECO:0000259" key="3">
    <source>
        <dbReference type="PROSITE" id="PS51857"/>
    </source>
</evidence>
<dbReference type="SUPFAM" id="SSF50249">
    <property type="entry name" value="Nucleic acid-binding proteins"/>
    <property type="match status" value="1"/>
</dbReference>
<dbReference type="PANTHER" id="PTHR12962">
    <property type="entry name" value="CALCIUM-REGULATED HEAT STABLE PROTEIN CRHSP-24-RELATED"/>
    <property type="match status" value="1"/>
</dbReference>
<evidence type="ECO:0000256" key="2">
    <source>
        <dbReference type="SAM" id="Phobius"/>
    </source>
</evidence>
<reference evidence="4" key="1">
    <citation type="journal article" date="2015" name="Nature">
        <title>Complex archaea that bridge the gap between prokaryotes and eukaryotes.</title>
        <authorList>
            <person name="Spang A."/>
            <person name="Saw J.H."/>
            <person name="Jorgensen S.L."/>
            <person name="Zaremba-Niedzwiedzka K."/>
            <person name="Martijn J."/>
            <person name="Lind A.E."/>
            <person name="van Eijk R."/>
            <person name="Schleper C."/>
            <person name="Guy L."/>
            <person name="Ettema T.J."/>
        </authorList>
    </citation>
    <scope>NUCLEOTIDE SEQUENCE</scope>
</reference>
<dbReference type="Gene3D" id="2.40.50.140">
    <property type="entry name" value="Nucleic acid-binding proteins"/>
    <property type="match status" value="1"/>
</dbReference>
<dbReference type="InterPro" id="IPR012340">
    <property type="entry name" value="NA-bd_OB-fold"/>
</dbReference>
<organism evidence="4">
    <name type="scientific">marine sediment metagenome</name>
    <dbReference type="NCBI Taxonomy" id="412755"/>
    <lineage>
        <taxon>unclassified sequences</taxon>
        <taxon>metagenomes</taxon>
        <taxon>ecological metagenomes</taxon>
    </lineage>
</organism>
<dbReference type="GO" id="GO:0003730">
    <property type="term" value="F:mRNA 3'-UTR binding"/>
    <property type="evidence" value="ECO:0007669"/>
    <property type="project" value="TreeGrafter"/>
</dbReference>
<evidence type="ECO:0000313" key="4">
    <source>
        <dbReference type="EMBL" id="KKN55527.1"/>
    </source>
</evidence>
<keyword evidence="1" id="KW-0597">Phosphoprotein</keyword>
<keyword evidence="2" id="KW-0472">Membrane</keyword>
<sequence>MRYQGKITNWNDGKGYGFVEPNGGGDKSFVHIKSFDRANRRPVNGDIITYDLVQEKDGRYKAAKISFPRRVSLTSKGKRNDRKLGTLFTVGFWIFLVAVTYLGKLPIHVLAIYIVTSIIAFVAYALDKSAAKNGQWRIQESTLHLFAIIGGWPGAFYAQNKLRHKSSKSEFKSMFWFTVLINVGALSYFFTESGSDFVRSILSMLNL</sequence>
<keyword evidence="2" id="KW-0812">Transmembrane</keyword>
<dbReference type="InterPro" id="IPR002059">
    <property type="entry name" value="CSP_DNA-bd"/>
</dbReference>
<feature type="transmembrane region" description="Helical" evidence="2">
    <location>
        <begin position="173"/>
        <end position="190"/>
    </location>
</feature>
<dbReference type="PROSITE" id="PS51857">
    <property type="entry name" value="CSD_2"/>
    <property type="match status" value="1"/>
</dbReference>
<dbReference type="InterPro" id="IPR052069">
    <property type="entry name" value="Ca-reg_mRNA-binding_domain"/>
</dbReference>
<dbReference type="GO" id="GO:0005737">
    <property type="term" value="C:cytoplasm"/>
    <property type="evidence" value="ECO:0007669"/>
    <property type="project" value="TreeGrafter"/>
</dbReference>
<dbReference type="InterPro" id="IPR011129">
    <property type="entry name" value="CSD"/>
</dbReference>
<dbReference type="InterPro" id="IPR010718">
    <property type="entry name" value="DUF1294"/>
</dbReference>
<protein>
    <recommendedName>
        <fullName evidence="3">CSD domain-containing protein</fullName>
    </recommendedName>
</protein>
<feature type="transmembrane region" description="Helical" evidence="2">
    <location>
        <begin position="84"/>
        <end position="101"/>
    </location>
</feature>
<dbReference type="Pfam" id="PF06961">
    <property type="entry name" value="DUF1294"/>
    <property type="match status" value="1"/>
</dbReference>
<dbReference type="GO" id="GO:0043488">
    <property type="term" value="P:regulation of mRNA stability"/>
    <property type="evidence" value="ECO:0007669"/>
    <property type="project" value="TreeGrafter"/>
</dbReference>
<dbReference type="CDD" id="cd04458">
    <property type="entry name" value="CSP_CDS"/>
    <property type="match status" value="1"/>
</dbReference>
<feature type="transmembrane region" description="Helical" evidence="2">
    <location>
        <begin position="107"/>
        <end position="126"/>
    </location>
</feature>
<dbReference type="AlphaFoldDB" id="A0A0F9RZZ4"/>
<accession>A0A0F9RZZ4</accession>
<dbReference type="Pfam" id="PF00313">
    <property type="entry name" value="CSD"/>
    <property type="match status" value="1"/>
</dbReference>
<dbReference type="EMBL" id="LAZR01000881">
    <property type="protein sequence ID" value="KKN55527.1"/>
    <property type="molecule type" value="Genomic_DNA"/>
</dbReference>
<keyword evidence="2" id="KW-1133">Transmembrane helix</keyword>
<evidence type="ECO:0000256" key="1">
    <source>
        <dbReference type="ARBA" id="ARBA00022553"/>
    </source>
</evidence>
<dbReference type="PANTHER" id="PTHR12962:SF1">
    <property type="entry name" value="COLD SHOCK DOMAIN-CONTAINING PROTEIN CG9705"/>
    <property type="match status" value="1"/>
</dbReference>
<comment type="caution">
    <text evidence="4">The sequence shown here is derived from an EMBL/GenBank/DDBJ whole genome shotgun (WGS) entry which is preliminary data.</text>
</comment>
<gene>
    <name evidence="4" type="ORF">LCGC14_0581460</name>
</gene>
<dbReference type="SMART" id="SM00357">
    <property type="entry name" value="CSP"/>
    <property type="match status" value="1"/>
</dbReference>
<proteinExistence type="predicted"/>
<feature type="domain" description="CSD" evidence="3">
    <location>
        <begin position="2"/>
        <end position="67"/>
    </location>
</feature>